<protein>
    <recommendedName>
        <fullName evidence="1">DUF6129 domain-containing protein</fullName>
    </recommendedName>
</protein>
<evidence type="ECO:0000259" key="1">
    <source>
        <dbReference type="Pfam" id="PF19624"/>
    </source>
</evidence>
<proteinExistence type="predicted"/>
<keyword evidence="3" id="KW-1185">Reference proteome</keyword>
<name>A0ABX1PWP1_9RHOO</name>
<gene>
    <name evidence="2" type="ORF">GPA22_08965</name>
</gene>
<reference evidence="2 3" key="1">
    <citation type="submission" date="2019-12" db="EMBL/GenBank/DDBJ databases">
        <title>Comparative genomics gives insights into the taxonomy of the Azoarcus-Aromatoleum group and reveals separate origins of nif in the plant-associated Azoarcus and non-plant-associated Aromatoleum sub-groups.</title>
        <authorList>
            <person name="Lafos M."/>
            <person name="Maluk M."/>
            <person name="Batista M."/>
            <person name="Junghare M."/>
            <person name="Carmona M."/>
            <person name="Faoro H."/>
            <person name="Cruz L.M."/>
            <person name="Battistoni F."/>
            <person name="De Souza E."/>
            <person name="Pedrosa F."/>
            <person name="Chen W.-M."/>
            <person name="Poole P.S."/>
            <person name="Dixon R.A."/>
            <person name="James E.K."/>
        </authorList>
    </citation>
    <scope>NUCLEOTIDE SEQUENCE [LARGE SCALE GENOMIC DNA]</scope>
    <source>
        <strain evidence="2 3">Td21</strain>
    </source>
</reference>
<dbReference type="Proteomes" id="UP000623795">
    <property type="component" value="Unassembled WGS sequence"/>
</dbReference>
<dbReference type="InterPro" id="IPR046132">
    <property type="entry name" value="DUF6129"/>
</dbReference>
<organism evidence="2 3">
    <name type="scientific">Aromatoleum toluvorans</name>
    <dbReference type="NCBI Taxonomy" id="92002"/>
    <lineage>
        <taxon>Bacteria</taxon>
        <taxon>Pseudomonadati</taxon>
        <taxon>Pseudomonadota</taxon>
        <taxon>Betaproteobacteria</taxon>
        <taxon>Rhodocyclales</taxon>
        <taxon>Rhodocyclaceae</taxon>
        <taxon>Aromatoleum</taxon>
    </lineage>
</organism>
<accession>A0ABX1PWP1</accession>
<evidence type="ECO:0000313" key="2">
    <source>
        <dbReference type="EMBL" id="NMG43861.1"/>
    </source>
</evidence>
<sequence length="88" mass="9432">MTVSDQQLSDVCTLLQRTGPAENPLPGLRAAFPGMVFTRCDASDMDGETPAMHAGGYDLYLVDNADHCWRITADPQRAGGVVLAAHKD</sequence>
<dbReference type="RefSeq" id="WP_169255756.1">
    <property type="nucleotide sequence ID" value="NZ_WTVN01000011.1"/>
</dbReference>
<evidence type="ECO:0000313" key="3">
    <source>
        <dbReference type="Proteomes" id="UP000623795"/>
    </source>
</evidence>
<dbReference type="EMBL" id="WTVN01000011">
    <property type="protein sequence ID" value="NMG43861.1"/>
    <property type="molecule type" value="Genomic_DNA"/>
</dbReference>
<comment type="caution">
    <text evidence="2">The sequence shown here is derived from an EMBL/GenBank/DDBJ whole genome shotgun (WGS) entry which is preliminary data.</text>
</comment>
<dbReference type="Pfam" id="PF19624">
    <property type="entry name" value="DUF6129"/>
    <property type="match status" value="1"/>
</dbReference>
<feature type="domain" description="DUF6129" evidence="1">
    <location>
        <begin position="28"/>
        <end position="74"/>
    </location>
</feature>